<dbReference type="Pfam" id="PF22770">
    <property type="entry name" value="POP1_C"/>
    <property type="match status" value="1"/>
</dbReference>
<evidence type="ECO:0000259" key="5">
    <source>
        <dbReference type="Pfam" id="PF06978"/>
    </source>
</evidence>
<evidence type="ECO:0000256" key="2">
    <source>
        <dbReference type="ARBA" id="ARBA00022694"/>
    </source>
</evidence>
<dbReference type="InterPro" id="IPR012590">
    <property type="entry name" value="POPLD_dom"/>
</dbReference>
<comment type="subcellular location">
    <subcellularLocation>
        <location evidence="1">Nucleus</location>
    </subcellularLocation>
</comment>
<evidence type="ECO:0000313" key="8">
    <source>
        <dbReference type="EMBL" id="KAJ0976348.1"/>
    </source>
</evidence>
<reference evidence="8" key="2">
    <citation type="journal article" date="2022" name="Hortic Res">
        <title>The genome of Dioscorea zingiberensis sheds light on the biosynthesis, origin and evolution of the medicinally important diosgenin saponins.</title>
        <authorList>
            <person name="Li Y."/>
            <person name="Tan C."/>
            <person name="Li Z."/>
            <person name="Guo J."/>
            <person name="Li S."/>
            <person name="Chen X."/>
            <person name="Wang C."/>
            <person name="Dai X."/>
            <person name="Yang H."/>
            <person name="Song W."/>
            <person name="Hou L."/>
            <person name="Xu J."/>
            <person name="Tong Z."/>
            <person name="Xu A."/>
            <person name="Yuan X."/>
            <person name="Wang W."/>
            <person name="Yang Q."/>
            <person name="Chen L."/>
            <person name="Sun Z."/>
            <person name="Wang K."/>
            <person name="Pan B."/>
            <person name="Chen J."/>
            <person name="Bao Y."/>
            <person name="Liu F."/>
            <person name="Qi X."/>
            <person name="Gang D.R."/>
            <person name="Wen J."/>
            <person name="Li J."/>
        </authorList>
    </citation>
    <scope>NUCLEOTIDE SEQUENCE</scope>
    <source>
        <strain evidence="8">Dzin_1.0</strain>
    </source>
</reference>
<dbReference type="Pfam" id="PF08170">
    <property type="entry name" value="POPLD"/>
    <property type="match status" value="1"/>
</dbReference>
<dbReference type="EMBL" id="JAGGNH010000004">
    <property type="protein sequence ID" value="KAJ0976348.1"/>
    <property type="molecule type" value="Genomic_DNA"/>
</dbReference>
<evidence type="ECO:0000256" key="3">
    <source>
        <dbReference type="ARBA" id="ARBA00023242"/>
    </source>
</evidence>
<keyword evidence="9" id="KW-1185">Reference proteome</keyword>
<dbReference type="InterPro" id="IPR009723">
    <property type="entry name" value="Pop1_N"/>
</dbReference>
<gene>
    <name evidence="8" type="ORF">J5N97_018313</name>
</gene>
<accession>A0A9D5CMP3</accession>
<name>A0A9D5CMP3_9LILI</name>
<dbReference type="GO" id="GO:0000172">
    <property type="term" value="C:ribonuclease MRP complex"/>
    <property type="evidence" value="ECO:0007669"/>
    <property type="project" value="InterPro"/>
</dbReference>
<keyword evidence="2" id="KW-0819">tRNA processing</keyword>
<dbReference type="InterPro" id="IPR055079">
    <property type="entry name" value="POP1_C"/>
</dbReference>
<proteinExistence type="predicted"/>
<dbReference type="GO" id="GO:0005655">
    <property type="term" value="C:nucleolar ribonuclease P complex"/>
    <property type="evidence" value="ECO:0007669"/>
    <property type="project" value="InterPro"/>
</dbReference>
<feature type="compositionally biased region" description="Low complexity" evidence="4">
    <location>
        <begin position="1"/>
        <end position="14"/>
    </location>
</feature>
<feature type="domain" description="POP1 C-terminal" evidence="7">
    <location>
        <begin position="773"/>
        <end position="869"/>
    </location>
</feature>
<dbReference type="GO" id="GO:0001682">
    <property type="term" value="P:tRNA 5'-leader removal"/>
    <property type="evidence" value="ECO:0007669"/>
    <property type="project" value="InterPro"/>
</dbReference>
<protein>
    <submittedName>
        <fullName evidence="8">Uncharacterized protein</fullName>
    </submittedName>
</protein>
<dbReference type="InterPro" id="IPR039182">
    <property type="entry name" value="Pop1"/>
</dbReference>
<evidence type="ECO:0000259" key="6">
    <source>
        <dbReference type="Pfam" id="PF08170"/>
    </source>
</evidence>
<feature type="domain" description="Pop1 N-terminal" evidence="5">
    <location>
        <begin position="118"/>
        <end position="175"/>
    </location>
</feature>
<dbReference type="OrthoDB" id="442863at2759"/>
<organism evidence="8 9">
    <name type="scientific">Dioscorea zingiberensis</name>
    <dbReference type="NCBI Taxonomy" id="325984"/>
    <lineage>
        <taxon>Eukaryota</taxon>
        <taxon>Viridiplantae</taxon>
        <taxon>Streptophyta</taxon>
        <taxon>Embryophyta</taxon>
        <taxon>Tracheophyta</taxon>
        <taxon>Spermatophyta</taxon>
        <taxon>Magnoliopsida</taxon>
        <taxon>Liliopsida</taxon>
        <taxon>Dioscoreales</taxon>
        <taxon>Dioscoreaceae</taxon>
        <taxon>Dioscorea</taxon>
    </lineage>
</organism>
<evidence type="ECO:0000313" key="9">
    <source>
        <dbReference type="Proteomes" id="UP001085076"/>
    </source>
</evidence>
<feature type="region of interest" description="Disordered" evidence="4">
    <location>
        <begin position="1"/>
        <end position="24"/>
    </location>
</feature>
<dbReference type="Proteomes" id="UP001085076">
    <property type="component" value="Miscellaneous, Linkage group lg04"/>
</dbReference>
<dbReference type="PANTHER" id="PTHR22731:SF3">
    <property type="entry name" value="RIBONUCLEASES P_MRP PROTEIN SUBUNIT POP1"/>
    <property type="match status" value="1"/>
</dbReference>
<dbReference type="PANTHER" id="PTHR22731">
    <property type="entry name" value="RIBONUCLEASES P/MRP PROTEIN SUBUNIT POP1"/>
    <property type="match status" value="1"/>
</dbReference>
<comment type="caution">
    <text evidence="8">The sequence shown here is derived from an EMBL/GenBank/DDBJ whole genome shotgun (WGS) entry which is preliminary data.</text>
</comment>
<evidence type="ECO:0000256" key="1">
    <source>
        <dbReference type="ARBA" id="ARBA00004123"/>
    </source>
</evidence>
<dbReference type="Pfam" id="PF06978">
    <property type="entry name" value="POP1_N"/>
    <property type="match status" value="1"/>
</dbReference>
<feature type="domain" description="POPLD" evidence="6">
    <location>
        <begin position="534"/>
        <end position="610"/>
    </location>
</feature>
<evidence type="ECO:0000259" key="7">
    <source>
        <dbReference type="Pfam" id="PF22770"/>
    </source>
</evidence>
<keyword evidence="3" id="KW-0539">Nucleus</keyword>
<evidence type="ECO:0000256" key="4">
    <source>
        <dbReference type="SAM" id="MobiDB-lite"/>
    </source>
</evidence>
<sequence length="880" mass="98685">MASNRSKPSSISSSAPPPPPRTLNVQKFAESRAPELESLHEIVAGRLGHDFRIQRGKRRRTTGHLVAKIRRRKRRRVLDGHEPEDGVKKVSRRARRRAELQENPLIGFCVSGDGTKRLRTHLWHAKRFTMVKLWGFYLPLGLHGRGRGSRSILKRLKSGTLVHDASYCCPIQLDGPEDSILSVLKNVLLPSPSDDFEKLYKPIANGVCYKNAMLYHVGNHQSRLIAPVMYMWRPFNRGNTHNRIGQDPISDFCSMAPENGLSTVSSRQLWIWIHAATFNEGFDALRSACQNQMDESGVSVSCSSLVGQLAKLDVIGSKANQAIKKLLCPVPEHVTSFLTDSKKVGFSFNSTLHILYNDKFYDRSNQAVSRCSDSIDDTISQVEKSYVIHHAERLPSCAVLSLKVYDPRDLPSMGTECTPEVALSSLQDDNIPDSNSLAEISVNTEDRLTSLWSEPEANGVFLSNSESLWDSSDKLNPPLQESILSAEKHLKRLEFFCLDQSNNPTSVIGSRDGSSRSCPVLLLKHKDIGNSSMGWSIILPLSWAKVFWVALVSHGAHAIGLRERQWIACNNGLPSFPFDFPDCEAYSTFMAAKCTEADRNAELHPPASRPLKVPIPPPWDCVMSTIERGQNIIEDHQTLAIHQADQGEVPSMNPISSLEQATLSVQVFIPRTSDTLKQYIEKNADRHLLLFPDQALLAKDYFSDPKAENTLTRCSNLHHIDRKPCFVRVLLHAHKEGFFEEGAVICAPTHTDISNWTSSSSEEDKDTLQIPQCTMRSYFSQNVSGQWHLNLPVDNSTLQTFRWPIGFITSGFVPGSGKPQAMAYCEATLLSLLRNQQWSIMDKKSKTEILVLVRNLRSTAHRRALATIVLEHQKEDLDFM</sequence>
<reference evidence="8" key="1">
    <citation type="submission" date="2021-03" db="EMBL/GenBank/DDBJ databases">
        <authorList>
            <person name="Li Z."/>
            <person name="Yang C."/>
        </authorList>
    </citation>
    <scope>NUCLEOTIDE SEQUENCE</scope>
    <source>
        <strain evidence="8">Dzin_1.0</strain>
        <tissue evidence="8">Leaf</tissue>
    </source>
</reference>
<dbReference type="AlphaFoldDB" id="A0A9D5CMP3"/>